<dbReference type="Proteomes" id="UP001218895">
    <property type="component" value="Chromosome"/>
</dbReference>
<dbReference type="RefSeq" id="WP_278099007.1">
    <property type="nucleotide sequence ID" value="NZ_CP091092.1"/>
</dbReference>
<dbReference type="KEGG" id="manq:L1994_08420"/>
<name>A0AAF0FKG9_9EURY</name>
<evidence type="ECO:0008006" key="3">
    <source>
        <dbReference type="Google" id="ProtNLM"/>
    </source>
</evidence>
<protein>
    <recommendedName>
        <fullName evidence="3">Type II toxin-antitoxin system RelE/ParE family toxin</fullName>
    </recommendedName>
</protein>
<evidence type="ECO:0000313" key="1">
    <source>
        <dbReference type="EMBL" id="WFN36168.1"/>
    </source>
</evidence>
<accession>A0AAF0FKG9</accession>
<reference evidence="1" key="1">
    <citation type="submission" date="2022-01" db="EMBL/GenBank/DDBJ databases">
        <title>Complete genome of Methanomicrobium antiquum DSM 21220.</title>
        <authorList>
            <person name="Chen S.-C."/>
            <person name="You Y.-T."/>
            <person name="Zhou Y.-Z."/>
            <person name="Lai M.-C."/>
        </authorList>
    </citation>
    <scope>NUCLEOTIDE SEQUENCE</scope>
    <source>
        <strain evidence="1">DSM 21220</strain>
    </source>
</reference>
<dbReference type="InterPro" id="IPR035093">
    <property type="entry name" value="RelE/ParE_toxin_dom_sf"/>
</dbReference>
<organism evidence="1 2">
    <name type="scientific">Methanomicrobium antiquum</name>
    <dbReference type="NCBI Taxonomy" id="487686"/>
    <lineage>
        <taxon>Archaea</taxon>
        <taxon>Methanobacteriati</taxon>
        <taxon>Methanobacteriota</taxon>
        <taxon>Stenosarchaea group</taxon>
        <taxon>Methanomicrobia</taxon>
        <taxon>Methanomicrobiales</taxon>
        <taxon>Methanomicrobiaceae</taxon>
        <taxon>Methanomicrobium</taxon>
    </lineage>
</organism>
<proteinExistence type="predicted"/>
<dbReference type="Gene3D" id="3.30.2310.20">
    <property type="entry name" value="RelE-like"/>
    <property type="match status" value="1"/>
</dbReference>
<dbReference type="AlphaFoldDB" id="A0AAF0FKG9"/>
<dbReference type="EMBL" id="CP091092">
    <property type="protein sequence ID" value="WFN36168.1"/>
    <property type="molecule type" value="Genomic_DNA"/>
</dbReference>
<dbReference type="SUPFAM" id="SSF143011">
    <property type="entry name" value="RelE-like"/>
    <property type="match status" value="1"/>
</dbReference>
<gene>
    <name evidence="1" type="ORF">L1994_08420</name>
</gene>
<dbReference type="GeneID" id="79950416"/>
<keyword evidence="2" id="KW-1185">Reference proteome</keyword>
<sequence length="112" mass="13378">MKTRIYFNDENAAAKYKKIQSSSNSKDLRILKEIDKAIDILQKDPFSGILIPKRLIPKDFNKIFSPDNLWKLDLNKSWRLIYWISSDNEGRITLLIDWMNHKQYEKLFGYHS</sequence>
<evidence type="ECO:0000313" key="2">
    <source>
        <dbReference type="Proteomes" id="UP001218895"/>
    </source>
</evidence>